<dbReference type="InterPro" id="IPR029432">
    <property type="entry name" value="Gp28/Gp37-like_dom"/>
</dbReference>
<sequence>MADVTITYSDWEPEPERLARLERTRQEILYGDPMTAADAAERLAEEESAISQEWVVSIHDKLWRRAGEFGEDVISLEGSDPRNGLPTSTLKVKGNCEFTDMLMSCKSTFVGLMIETGGIRMPFYVDSFDYEFEDGAWVGTAQLLGIYDILNYIVIWPTWWLPLAAQPFSHAIYIGGLCTCIEAMIMENSLRLQSGIWEFVNNVVSLNPDMRAWIGTLLQSNGNIFDMLKTPIYVVRTNPLLDTSPLVARTVRMETCGAVIDDITRAYGVTVSVDLWLPGDEQPDYWTKNFASMRLTQPTYVVTVKDRSRITGPTGTVIDSAVRQVVDVAGSFFGDLLPIIQKVPGRDGVYISEQLGVDYVGPWALLIAPEPGEKGNVVTCRISFHTPKGWQHIIGGRSPKWLNDLMNATFSWMIDALSILIGFTGIPSNLLEGFMNNTLLAFQLVQNYARRNEVGPYHPGIEVFHATASAPYNIETVFGFINAMWDSRGWVSAIVTFRNGEVYTLGKDVFKGGLISLLYMERTRIFTDYIEEIKFRLDATHRDILVQIGDGKAEESPLAKHQRFMTGILESINVALLTPQS</sequence>
<dbReference type="Pfam" id="PF14594">
    <property type="entry name" value="Sipho_Gp37"/>
    <property type="match status" value="1"/>
</dbReference>
<protein>
    <submittedName>
        <fullName evidence="2">Minor tail protein</fullName>
    </submittedName>
</protein>
<accession>A0AB38ZNZ7</accession>
<evidence type="ECO:0000259" key="1">
    <source>
        <dbReference type="Pfam" id="PF14594"/>
    </source>
</evidence>
<evidence type="ECO:0000313" key="2">
    <source>
        <dbReference type="EMBL" id="XBS46601.1"/>
    </source>
</evidence>
<organism evidence="2">
    <name type="scientific">Mycobacterium phage Wildflower</name>
    <dbReference type="NCBI Taxonomy" id="3141619"/>
    <lineage>
        <taxon>Viruses</taxon>
    </lineage>
</organism>
<proteinExistence type="predicted"/>
<feature type="domain" description="Gp28/Gp37-like" evidence="1">
    <location>
        <begin position="56"/>
        <end position="550"/>
    </location>
</feature>
<reference evidence="2" key="1">
    <citation type="submission" date="2024-05" db="EMBL/GenBank/DDBJ databases">
        <authorList>
            <person name="Sungu N.L."/>
            <person name="Machowski E."/>
            <person name="Ealand C.S."/>
            <person name="Madhav C."/>
            <person name="Jacobs-Sera D."/>
            <person name="Russell D.A."/>
            <person name="Hatfull G.F."/>
            <person name="Kana B.D."/>
        </authorList>
    </citation>
    <scope>NUCLEOTIDE SEQUENCE</scope>
</reference>
<gene>
    <name evidence="2" type="primary">56</name>
    <name evidence="2" type="ORF">WILDFLOWER_56</name>
</gene>
<dbReference type="EMBL" id="PP763603">
    <property type="protein sequence ID" value="XBS46601.1"/>
    <property type="molecule type" value="Genomic_DNA"/>
</dbReference>
<name>A0AB38ZNZ7_9VIRU</name>